<dbReference type="RefSeq" id="WP_044350854.1">
    <property type="nucleotide sequence ID" value="NZ_AZAC01000034.1"/>
</dbReference>
<dbReference type="OrthoDB" id="5461432at2"/>
<accession>A0A0D2GBM0</accession>
<reference evidence="3 4" key="1">
    <citation type="submission" date="2013-11" db="EMBL/GenBank/DDBJ databases">
        <title>Metagenomic analysis of a methanogenic consortium involved in long chain n-alkane degradation.</title>
        <authorList>
            <person name="Davidova I.A."/>
            <person name="Callaghan A.V."/>
            <person name="Wawrik B."/>
            <person name="Pruitt S."/>
            <person name="Marks C."/>
            <person name="Duncan K.E."/>
            <person name="Suflita J.M."/>
        </authorList>
    </citation>
    <scope>NUCLEOTIDE SEQUENCE [LARGE SCALE GENOMIC DNA]</scope>
    <source>
        <strain evidence="3 4">SPR</strain>
    </source>
</reference>
<dbReference type="PATRIC" id="fig|1429043.3.peg.4239"/>
<feature type="domain" description="Large polyvalent protein-associated" evidence="1">
    <location>
        <begin position="2"/>
        <end position="57"/>
    </location>
</feature>
<evidence type="ECO:0000313" key="4">
    <source>
        <dbReference type="Proteomes" id="UP000032233"/>
    </source>
</evidence>
<protein>
    <recommendedName>
        <fullName evidence="5">Phage MuF C-terminal domain-containing protein</fullName>
    </recommendedName>
</protein>
<dbReference type="InterPro" id="IPR041131">
    <property type="entry name" value="MuF_C"/>
</dbReference>
<dbReference type="EMBL" id="AZAC01000034">
    <property type="protein sequence ID" value="KIX12287.1"/>
    <property type="molecule type" value="Genomic_DNA"/>
</dbReference>
<comment type="caution">
    <text evidence="3">The sequence shown here is derived from an EMBL/GenBank/DDBJ whole genome shotgun (WGS) entry which is preliminary data.</text>
</comment>
<organism evidence="3 4">
    <name type="scientific">Dethiosulfatarculus sandiegensis</name>
    <dbReference type="NCBI Taxonomy" id="1429043"/>
    <lineage>
        <taxon>Bacteria</taxon>
        <taxon>Pseudomonadati</taxon>
        <taxon>Thermodesulfobacteriota</taxon>
        <taxon>Desulfarculia</taxon>
        <taxon>Desulfarculales</taxon>
        <taxon>Desulfarculaceae</taxon>
        <taxon>Dethiosulfatarculus</taxon>
    </lineage>
</organism>
<evidence type="ECO:0000313" key="3">
    <source>
        <dbReference type="EMBL" id="KIX12287.1"/>
    </source>
</evidence>
<dbReference type="InParanoid" id="A0A0D2GBM0"/>
<evidence type="ECO:0000259" key="2">
    <source>
        <dbReference type="Pfam" id="PF18819"/>
    </source>
</evidence>
<keyword evidence="4" id="KW-1185">Reference proteome</keyword>
<name>A0A0D2GBM0_9BACT</name>
<proteinExistence type="predicted"/>
<evidence type="ECO:0000259" key="1">
    <source>
        <dbReference type="Pfam" id="PF18798"/>
    </source>
</evidence>
<dbReference type="Pfam" id="PF18798">
    <property type="entry name" value="LPD3"/>
    <property type="match status" value="1"/>
</dbReference>
<dbReference type="Pfam" id="PF18819">
    <property type="entry name" value="MuF_C"/>
    <property type="match status" value="1"/>
</dbReference>
<sequence length="524" mass="58430">MEAVANLPLLIENAVLVETHADTKNEKGLKQVHRFFAGFQLKEKVYTAKITIKEYENSFSASLEEIFSAYDMKLEKEVPDGTRQLKSSKSKATDSTPGTSIRLRKLLEGVKDNQGEPYIDTLFQSAHQGKPSPFSQNPIMNQAQKAGRRLAREMAAWKSQVRDFLGKRLKNNVLLRVGKTPDVLQKLGAKDLPLVMDQRALAKDMYDKHTIPQAIMEDLPRLIADPAAVFDSETKPGNFLVLTEAWCGAGPIVAAVHLNKRHKRIEVNNLASMYSKDASPEKFFARQVHDGRLLYVNAGKAQQVQRTGGLQLPKVMLSPNLSNSKLLTEKDIVKPILPGSLPQGNRGAAHFLPDGRAMIQLFKSANPSTLVHELGHVFRRSLEELALMPDAPERVQKDWQAMAAFVGADPKGPWSIEQEETLARAFEAYVREGKAPAPGLRGVFETFRRWLVDLYKSVRSLDVELNDDIRGVFDRMLATDTEISRARAEAGVQPFLVGWAEGTPPVIRKGYLPTLPSLHWSLPC</sequence>
<dbReference type="InterPro" id="IPR040824">
    <property type="entry name" value="LPD3"/>
</dbReference>
<evidence type="ECO:0008006" key="5">
    <source>
        <dbReference type="Google" id="ProtNLM"/>
    </source>
</evidence>
<gene>
    <name evidence="3" type="ORF">X474_20000</name>
</gene>
<dbReference type="STRING" id="1429043.X474_20000"/>
<dbReference type="AlphaFoldDB" id="A0A0D2GBM0"/>
<dbReference type="Proteomes" id="UP000032233">
    <property type="component" value="Unassembled WGS sequence"/>
</dbReference>
<feature type="domain" description="Phage MuF C-terminal" evidence="2">
    <location>
        <begin position="201"/>
        <end position="303"/>
    </location>
</feature>